<keyword evidence="6" id="KW-1185">Reference proteome</keyword>
<dbReference type="GO" id="GO:0005694">
    <property type="term" value="C:chromosome"/>
    <property type="evidence" value="ECO:0007669"/>
    <property type="project" value="TreeGrafter"/>
</dbReference>
<dbReference type="Pfam" id="PF17762">
    <property type="entry name" value="HTH_ParB"/>
    <property type="match status" value="1"/>
</dbReference>
<dbReference type="EMBL" id="AVFL01000029">
    <property type="protein sequence ID" value="EWY37212.1"/>
    <property type="molecule type" value="Genomic_DNA"/>
</dbReference>
<dbReference type="InterPro" id="IPR036086">
    <property type="entry name" value="ParB/Sulfiredoxin_sf"/>
</dbReference>
<dbReference type="InterPro" id="IPR004437">
    <property type="entry name" value="ParB/RepB/Spo0J"/>
</dbReference>
<dbReference type="NCBIfam" id="TIGR00180">
    <property type="entry name" value="parB_part"/>
    <property type="match status" value="1"/>
</dbReference>
<evidence type="ECO:0000256" key="3">
    <source>
        <dbReference type="SAM" id="MobiDB-lite"/>
    </source>
</evidence>
<name>W9GXP2_9PROT</name>
<dbReference type="InterPro" id="IPR050336">
    <property type="entry name" value="Chromosome_partition/occlusion"/>
</dbReference>
<evidence type="ECO:0000256" key="1">
    <source>
        <dbReference type="ARBA" id="ARBA00006295"/>
    </source>
</evidence>
<proteinExistence type="inferred from homology"/>
<organism evidence="5 6">
    <name type="scientific">Skermanella stibiiresistens SB22</name>
    <dbReference type="NCBI Taxonomy" id="1385369"/>
    <lineage>
        <taxon>Bacteria</taxon>
        <taxon>Pseudomonadati</taxon>
        <taxon>Pseudomonadota</taxon>
        <taxon>Alphaproteobacteria</taxon>
        <taxon>Rhodospirillales</taxon>
        <taxon>Azospirillaceae</taxon>
        <taxon>Skermanella</taxon>
    </lineage>
</organism>
<comment type="caution">
    <text evidence="5">The sequence shown here is derived from an EMBL/GenBank/DDBJ whole genome shotgun (WGS) entry which is preliminary data.</text>
</comment>
<dbReference type="GO" id="GO:0003677">
    <property type="term" value="F:DNA binding"/>
    <property type="evidence" value="ECO:0007669"/>
    <property type="project" value="InterPro"/>
</dbReference>
<dbReference type="AlphaFoldDB" id="W9GXP2"/>
<evidence type="ECO:0000313" key="5">
    <source>
        <dbReference type="EMBL" id="EWY37212.1"/>
    </source>
</evidence>
<comment type="similarity">
    <text evidence="1">Belongs to the ParB family.</text>
</comment>
<feature type="domain" description="ParB-like N-terminal" evidence="4">
    <location>
        <begin position="34"/>
        <end position="121"/>
    </location>
</feature>
<dbReference type="InterPro" id="IPR041468">
    <property type="entry name" value="HTH_ParB/Spo0J"/>
</dbReference>
<dbReference type="SMART" id="SM00470">
    <property type="entry name" value="ParB"/>
    <property type="match status" value="1"/>
</dbReference>
<dbReference type="InterPro" id="IPR003115">
    <property type="entry name" value="ParB_N"/>
</dbReference>
<dbReference type="RefSeq" id="WP_037459282.1">
    <property type="nucleotide sequence ID" value="NZ_AVFL01000029.1"/>
</dbReference>
<evidence type="ECO:0000313" key="6">
    <source>
        <dbReference type="Proteomes" id="UP000019486"/>
    </source>
</evidence>
<feature type="region of interest" description="Disordered" evidence="3">
    <location>
        <begin position="20"/>
        <end position="54"/>
    </location>
</feature>
<gene>
    <name evidence="5" type="ORF">N825_21015</name>
</gene>
<dbReference type="PANTHER" id="PTHR33375:SF1">
    <property type="entry name" value="CHROMOSOME-PARTITIONING PROTEIN PARB-RELATED"/>
    <property type="match status" value="1"/>
</dbReference>
<sequence length="303" mass="33807">MANLLARRSSDNIQRQVRELAGKGGEADPNGRQQRIPVNSVRPNPNQPRKNVDPGKIAALADNIRKVGLINPITVVWLAEGEYELRAGQRRLMAHEHMGEQTILARVFLKSDPAVAIAENLMREDLDVVETALAFRSLMEQLGITDQSAIADLVGMERSRISRILGVLRMPQDILDEYQDMADQVSAARLFEVASAGTEERQRQLWHLAKAGLTERELRDAKRAESPIEVNPKQSPKSAAGGDRETRPVKPGKQLLGLMERLTTSFDDLEIQRASIDDDHRCRMEALRDQIDRLLKAGSGMVD</sequence>
<evidence type="ECO:0000259" key="4">
    <source>
        <dbReference type="SMART" id="SM00470"/>
    </source>
</evidence>
<evidence type="ECO:0000256" key="2">
    <source>
        <dbReference type="ARBA" id="ARBA00022829"/>
    </source>
</evidence>
<protein>
    <recommendedName>
        <fullName evidence="4">ParB-like N-terminal domain-containing protein</fullName>
    </recommendedName>
</protein>
<reference evidence="5 6" key="1">
    <citation type="submission" date="2013-08" db="EMBL/GenBank/DDBJ databases">
        <title>The genome sequence of Skermanella stibiiresistens.</title>
        <authorList>
            <person name="Zhu W."/>
            <person name="Wang G."/>
        </authorList>
    </citation>
    <scope>NUCLEOTIDE SEQUENCE [LARGE SCALE GENOMIC DNA]</scope>
    <source>
        <strain evidence="5 6">SB22</strain>
    </source>
</reference>
<dbReference type="OrthoDB" id="9802051at2"/>
<accession>W9GXP2</accession>
<dbReference type="SUPFAM" id="SSF109709">
    <property type="entry name" value="KorB DNA-binding domain-like"/>
    <property type="match status" value="1"/>
</dbReference>
<feature type="compositionally biased region" description="Polar residues" evidence="3">
    <location>
        <begin position="31"/>
        <end position="49"/>
    </location>
</feature>
<dbReference type="SUPFAM" id="SSF110849">
    <property type="entry name" value="ParB/Sulfiredoxin"/>
    <property type="match status" value="1"/>
</dbReference>
<keyword evidence="2" id="KW-0159">Chromosome partition</keyword>
<feature type="region of interest" description="Disordered" evidence="3">
    <location>
        <begin position="219"/>
        <end position="254"/>
    </location>
</feature>
<dbReference type="Gene3D" id="3.90.1530.30">
    <property type="match status" value="1"/>
</dbReference>
<dbReference type="PANTHER" id="PTHR33375">
    <property type="entry name" value="CHROMOSOME-PARTITIONING PROTEIN PARB-RELATED"/>
    <property type="match status" value="1"/>
</dbReference>
<dbReference type="Pfam" id="PF02195">
    <property type="entry name" value="ParB_N"/>
    <property type="match status" value="1"/>
</dbReference>
<dbReference type="Gene3D" id="1.10.10.2830">
    <property type="match status" value="1"/>
</dbReference>
<dbReference type="STRING" id="1385369.N825_21015"/>
<dbReference type="GO" id="GO:0007059">
    <property type="term" value="P:chromosome segregation"/>
    <property type="evidence" value="ECO:0007669"/>
    <property type="project" value="UniProtKB-KW"/>
</dbReference>
<dbReference type="Proteomes" id="UP000019486">
    <property type="component" value="Unassembled WGS sequence"/>
</dbReference>